<name>A0A8J3QCS6_9ACTN</name>
<keyword evidence="3" id="KW-1185">Reference proteome</keyword>
<organism evidence="2 3">
    <name type="scientific">Rhizocola hellebori</name>
    <dbReference type="NCBI Taxonomy" id="1392758"/>
    <lineage>
        <taxon>Bacteria</taxon>
        <taxon>Bacillati</taxon>
        <taxon>Actinomycetota</taxon>
        <taxon>Actinomycetes</taxon>
        <taxon>Micromonosporales</taxon>
        <taxon>Micromonosporaceae</taxon>
        <taxon>Rhizocola</taxon>
    </lineage>
</organism>
<accession>A0A8J3QCS6</accession>
<evidence type="ECO:0000313" key="3">
    <source>
        <dbReference type="Proteomes" id="UP000612899"/>
    </source>
</evidence>
<dbReference type="EMBL" id="BONY01000048">
    <property type="protein sequence ID" value="GIH08384.1"/>
    <property type="molecule type" value="Genomic_DNA"/>
</dbReference>
<evidence type="ECO:0000256" key="1">
    <source>
        <dbReference type="SAM" id="MobiDB-lite"/>
    </source>
</evidence>
<reference evidence="2" key="1">
    <citation type="submission" date="2021-01" db="EMBL/GenBank/DDBJ databases">
        <title>Whole genome shotgun sequence of Rhizocola hellebori NBRC 109834.</title>
        <authorList>
            <person name="Komaki H."/>
            <person name="Tamura T."/>
        </authorList>
    </citation>
    <scope>NUCLEOTIDE SEQUENCE</scope>
    <source>
        <strain evidence="2">NBRC 109834</strain>
    </source>
</reference>
<evidence type="ECO:0000313" key="2">
    <source>
        <dbReference type="EMBL" id="GIH08384.1"/>
    </source>
</evidence>
<sequence length="156" mass="16059">MAAAVLAGCGTGKYSQTAQQVAPVPGYSQNFSIAQPPGSVGVSNAHLPYPGVGGYKAGAEAPLELWLYNNTQNPLTVVVTSEAGTVEDNKTIVPVGGLVKPEMTITGLKNDIKPGESLTITIEFVGYVKTEAVLPVSSPEEALPRSPMQAPAGEGH</sequence>
<dbReference type="AlphaFoldDB" id="A0A8J3QCS6"/>
<comment type="caution">
    <text evidence="2">The sequence shown here is derived from an EMBL/GenBank/DDBJ whole genome shotgun (WGS) entry which is preliminary data.</text>
</comment>
<gene>
    <name evidence="2" type="ORF">Rhe02_64510</name>
</gene>
<protein>
    <recommendedName>
        <fullName evidence="4">Copper chaperone PCu(A)C</fullName>
    </recommendedName>
</protein>
<dbReference type="Proteomes" id="UP000612899">
    <property type="component" value="Unassembled WGS sequence"/>
</dbReference>
<evidence type="ECO:0008006" key="4">
    <source>
        <dbReference type="Google" id="ProtNLM"/>
    </source>
</evidence>
<proteinExistence type="predicted"/>
<feature type="region of interest" description="Disordered" evidence="1">
    <location>
        <begin position="136"/>
        <end position="156"/>
    </location>
</feature>